<dbReference type="OrthoDB" id="2585681at2"/>
<evidence type="ECO:0000313" key="6">
    <source>
        <dbReference type="Proteomes" id="UP000321479"/>
    </source>
</evidence>
<dbReference type="GO" id="GO:0003700">
    <property type="term" value="F:DNA-binding transcription factor activity"/>
    <property type="evidence" value="ECO:0007669"/>
    <property type="project" value="InterPro"/>
</dbReference>
<keyword evidence="2" id="KW-0238">DNA-binding</keyword>
<evidence type="ECO:0000256" key="2">
    <source>
        <dbReference type="ARBA" id="ARBA00023125"/>
    </source>
</evidence>
<organism evidence="5 6">
    <name type="scientific">Mucilaginibacter ginsenosidivorans</name>
    <dbReference type="NCBI Taxonomy" id="398053"/>
    <lineage>
        <taxon>Bacteria</taxon>
        <taxon>Pseudomonadati</taxon>
        <taxon>Bacteroidota</taxon>
        <taxon>Sphingobacteriia</taxon>
        <taxon>Sphingobacteriales</taxon>
        <taxon>Sphingobacteriaceae</taxon>
        <taxon>Mucilaginibacter</taxon>
    </lineage>
</organism>
<evidence type="ECO:0000313" key="5">
    <source>
        <dbReference type="EMBL" id="QEC63822.1"/>
    </source>
</evidence>
<feature type="domain" description="HTH araC/xylS-type" evidence="4">
    <location>
        <begin position="193"/>
        <end position="291"/>
    </location>
</feature>
<dbReference type="InterPro" id="IPR009057">
    <property type="entry name" value="Homeodomain-like_sf"/>
</dbReference>
<accession>A0A5B8UXW7</accession>
<keyword evidence="3" id="KW-0804">Transcription</keyword>
<keyword evidence="6" id="KW-1185">Reference proteome</keyword>
<dbReference type="PRINTS" id="PR00032">
    <property type="entry name" value="HTHARAC"/>
</dbReference>
<dbReference type="InterPro" id="IPR020449">
    <property type="entry name" value="Tscrpt_reg_AraC-type_HTH"/>
</dbReference>
<dbReference type="EMBL" id="CP042436">
    <property type="protein sequence ID" value="QEC63822.1"/>
    <property type="molecule type" value="Genomic_DNA"/>
</dbReference>
<keyword evidence="1" id="KW-0805">Transcription regulation</keyword>
<reference evidence="5 6" key="1">
    <citation type="journal article" date="2017" name="Curr. Microbiol.">
        <title>Mucilaginibacter ginsenosidivorans sp. nov., Isolated from Soil of Ginseng Field.</title>
        <authorList>
            <person name="Kim M.M."/>
            <person name="Siddiqi M.Z."/>
            <person name="Im W.T."/>
        </authorList>
    </citation>
    <scope>NUCLEOTIDE SEQUENCE [LARGE SCALE GENOMIC DNA]</scope>
    <source>
        <strain evidence="5 6">Gsoil 3017</strain>
    </source>
</reference>
<dbReference type="SUPFAM" id="SSF51215">
    <property type="entry name" value="Regulatory protein AraC"/>
    <property type="match status" value="1"/>
</dbReference>
<gene>
    <name evidence="5" type="ORF">FRZ54_14985</name>
</gene>
<dbReference type="Proteomes" id="UP000321479">
    <property type="component" value="Chromosome"/>
</dbReference>
<proteinExistence type="predicted"/>
<dbReference type="SMART" id="SM00342">
    <property type="entry name" value="HTH_ARAC"/>
    <property type="match status" value="1"/>
</dbReference>
<dbReference type="PROSITE" id="PS01124">
    <property type="entry name" value="HTH_ARAC_FAMILY_2"/>
    <property type="match status" value="1"/>
</dbReference>
<dbReference type="PANTHER" id="PTHR43280">
    <property type="entry name" value="ARAC-FAMILY TRANSCRIPTIONAL REGULATOR"/>
    <property type="match status" value="1"/>
</dbReference>
<dbReference type="SUPFAM" id="SSF46689">
    <property type="entry name" value="Homeodomain-like"/>
    <property type="match status" value="1"/>
</dbReference>
<dbReference type="KEGG" id="mgin:FRZ54_14985"/>
<dbReference type="InterPro" id="IPR018060">
    <property type="entry name" value="HTH_AraC"/>
</dbReference>
<evidence type="ECO:0000256" key="3">
    <source>
        <dbReference type="ARBA" id="ARBA00023163"/>
    </source>
</evidence>
<dbReference type="PANTHER" id="PTHR43280:SF32">
    <property type="entry name" value="TRANSCRIPTIONAL REGULATORY PROTEIN"/>
    <property type="match status" value="1"/>
</dbReference>
<evidence type="ECO:0000259" key="4">
    <source>
        <dbReference type="PROSITE" id="PS01124"/>
    </source>
</evidence>
<evidence type="ECO:0000256" key="1">
    <source>
        <dbReference type="ARBA" id="ARBA00023015"/>
    </source>
</evidence>
<dbReference type="Pfam" id="PF12833">
    <property type="entry name" value="HTH_18"/>
    <property type="match status" value="1"/>
</dbReference>
<dbReference type="RefSeq" id="WP_147032396.1">
    <property type="nucleotide sequence ID" value="NZ_CP042436.1"/>
</dbReference>
<dbReference type="InterPro" id="IPR037923">
    <property type="entry name" value="HTH-like"/>
</dbReference>
<sequence>MYASLVENIIPKYSLKQASDAEFDLFMIKELNGEYSQHPSIFLAPHRKDYYLFAFVKDGSSRHWVDMTPYVLKPDTFYFSVPHQVHVKEHSRPLIGTMLCFTDDFLAMEENLSLRQLPVIQNLHNGHELNLTTENVKFIEDIMAKMLIENSANNNLHYSMLLAYLRVLLIYLSRIYTEQFVKPAGQSERVLLNRFKALIEERYLELHDVAGYADLLHISGGHLNDVVKFQSGKTAIEHIHERLTLEAKRLLFHTEHSIKEIAYRLGFYDASYFNRFFKRISGQTPLMFRNSSREMYH</sequence>
<dbReference type="AlphaFoldDB" id="A0A5B8UXW7"/>
<dbReference type="GO" id="GO:0043565">
    <property type="term" value="F:sequence-specific DNA binding"/>
    <property type="evidence" value="ECO:0007669"/>
    <property type="project" value="InterPro"/>
</dbReference>
<protein>
    <submittedName>
        <fullName evidence="5">Helix-turn-helix domain-containing protein</fullName>
    </submittedName>
</protein>
<name>A0A5B8UXW7_9SPHI</name>
<dbReference type="Gene3D" id="1.10.10.60">
    <property type="entry name" value="Homeodomain-like"/>
    <property type="match status" value="1"/>
</dbReference>